<dbReference type="InterPro" id="IPR015424">
    <property type="entry name" value="PyrdxlP-dep_Trfase"/>
</dbReference>
<dbReference type="InterPro" id="IPR015421">
    <property type="entry name" value="PyrdxlP-dep_Trfase_major"/>
</dbReference>
<keyword evidence="3" id="KW-0808">Transferase</keyword>
<dbReference type="SUPFAM" id="SSF53383">
    <property type="entry name" value="PLP-dependent transferases"/>
    <property type="match status" value="1"/>
</dbReference>
<dbReference type="EMBL" id="BAAAZI010000010">
    <property type="protein sequence ID" value="GAA4143468.1"/>
    <property type="molecule type" value="Genomic_DNA"/>
</dbReference>
<evidence type="ECO:0000313" key="4">
    <source>
        <dbReference type="Proteomes" id="UP001500101"/>
    </source>
</evidence>
<dbReference type="Pfam" id="PF00266">
    <property type="entry name" value="Aminotran_5"/>
    <property type="match status" value="1"/>
</dbReference>
<feature type="domain" description="Aminotransferase class V" evidence="2">
    <location>
        <begin position="113"/>
        <end position="321"/>
    </location>
</feature>
<keyword evidence="1" id="KW-0663">Pyridoxal phosphate</keyword>
<dbReference type="GO" id="GO:0008483">
    <property type="term" value="F:transaminase activity"/>
    <property type="evidence" value="ECO:0007669"/>
    <property type="project" value="UniProtKB-KW"/>
</dbReference>
<proteinExistence type="predicted"/>
<dbReference type="Proteomes" id="UP001500101">
    <property type="component" value="Unassembled WGS sequence"/>
</dbReference>
<name>A0ABP7YY93_9SPHI</name>
<protein>
    <submittedName>
        <fullName evidence="3">Aminotransferase class V-fold PLP-dependent enzyme</fullName>
    </submittedName>
</protein>
<dbReference type="Gene3D" id="3.90.1150.10">
    <property type="entry name" value="Aspartate Aminotransferase, domain 1"/>
    <property type="match status" value="1"/>
</dbReference>
<evidence type="ECO:0000259" key="2">
    <source>
        <dbReference type="Pfam" id="PF00266"/>
    </source>
</evidence>
<organism evidence="3 4">
    <name type="scientific">Sphingobacterium kyonggiense</name>
    <dbReference type="NCBI Taxonomy" id="714075"/>
    <lineage>
        <taxon>Bacteria</taxon>
        <taxon>Pseudomonadati</taxon>
        <taxon>Bacteroidota</taxon>
        <taxon>Sphingobacteriia</taxon>
        <taxon>Sphingobacteriales</taxon>
        <taxon>Sphingobacteriaceae</taxon>
        <taxon>Sphingobacterium</taxon>
    </lineage>
</organism>
<dbReference type="Gene3D" id="3.40.640.10">
    <property type="entry name" value="Type I PLP-dependent aspartate aminotransferase-like (Major domain)"/>
    <property type="match status" value="1"/>
</dbReference>
<evidence type="ECO:0000256" key="1">
    <source>
        <dbReference type="ARBA" id="ARBA00022898"/>
    </source>
</evidence>
<dbReference type="InterPro" id="IPR015422">
    <property type="entry name" value="PyrdxlP-dep_Trfase_small"/>
</dbReference>
<dbReference type="RefSeq" id="WP_344675123.1">
    <property type="nucleotide sequence ID" value="NZ_BAAAZI010000010.1"/>
</dbReference>
<gene>
    <name evidence="3" type="ORF">GCM10022216_25420</name>
</gene>
<accession>A0ABP7YY93</accession>
<keyword evidence="4" id="KW-1185">Reference proteome</keyword>
<reference evidence="4" key="1">
    <citation type="journal article" date="2019" name="Int. J. Syst. Evol. Microbiol.">
        <title>The Global Catalogue of Microorganisms (GCM) 10K type strain sequencing project: providing services to taxonomists for standard genome sequencing and annotation.</title>
        <authorList>
            <consortium name="The Broad Institute Genomics Platform"/>
            <consortium name="The Broad Institute Genome Sequencing Center for Infectious Disease"/>
            <person name="Wu L."/>
            <person name="Ma J."/>
        </authorList>
    </citation>
    <scope>NUCLEOTIDE SEQUENCE [LARGE SCALE GENOMIC DNA]</scope>
    <source>
        <strain evidence="4">JCM 16704</strain>
    </source>
</reference>
<dbReference type="InterPro" id="IPR000192">
    <property type="entry name" value="Aminotrans_V_dom"/>
</dbReference>
<sequence length="358" mass="40629">MDYNKHFDIPNDILYLNTPGNGLLPKTSKTWRLERDISFFDTASDLRDKQLEFLVGVKQKVVDLFHSKFEQTFLTPNFSFGYNTLIDLLPKGYRYLVLEEEYPSLQYPIVNRKLNYVQIKPSTQLEEDLSGAIKFHKPDVLVLSIVQYISGLKVDLNFIKKLKKENPSLLILADGTQYLGTEPFNFTESGFDAVASSGYKWLLSGFGNGFICLSDQIVELIHEQAKDIPKPQAAMWANKSLLSTYFEPGHQDTLSHGTLGHSLTFLSDIGLNNIESHLQALKKEAYQLLGERGWLLPHTKRAVQSSVINIQIDPKLYPNLLNSGVKCFPRGTGIRIGLHLYNNLADIHRLINILESIQ</sequence>
<comment type="caution">
    <text evidence="3">The sequence shown here is derived from an EMBL/GenBank/DDBJ whole genome shotgun (WGS) entry which is preliminary data.</text>
</comment>
<keyword evidence="3" id="KW-0032">Aminotransferase</keyword>
<evidence type="ECO:0000313" key="3">
    <source>
        <dbReference type="EMBL" id="GAA4143468.1"/>
    </source>
</evidence>